<dbReference type="Proteomes" id="UP000297713">
    <property type="component" value="Unassembled WGS sequence"/>
</dbReference>
<evidence type="ECO:0000313" key="2">
    <source>
        <dbReference type="Proteomes" id="UP000297713"/>
    </source>
</evidence>
<accession>A0A4Y8PD30</accession>
<sequence length="172" mass="19500">MDTGSLPGGGLYSSSAVVSRIIGQALESPLKIVYLSDFYQWLKTNALPIKRPSELMAGDIIISPSSRYIQGHVGIIGEKISEKPDFSIYSNSLDSCLFLKNWTLSRWREYFEKDLKLDVFYFRVRKTFSQQNPMEYEKKPMSSMPGLSPFLSLWNRALPSSSQFKPTTGQVP</sequence>
<dbReference type="EMBL" id="LXQC01000138">
    <property type="protein sequence ID" value="TFE68738.1"/>
    <property type="molecule type" value="Genomic_DNA"/>
</dbReference>
<proteinExistence type="predicted"/>
<reference evidence="1 2" key="1">
    <citation type="submission" date="2016-05" db="EMBL/GenBank/DDBJ databases">
        <title>Diversity and Homogeneity among Thermoacidophilic Verrucomicrobia Methanotrophs Linked with Geographical Origin.</title>
        <authorList>
            <person name="Erikstad H.-A."/>
            <person name="Smestad N.B."/>
            <person name="Ceballos R.M."/>
            <person name="Birkeland N.-K."/>
        </authorList>
    </citation>
    <scope>NUCLEOTIDE SEQUENCE [LARGE SCALE GENOMIC DNA]</scope>
    <source>
        <strain evidence="1 2">Phi</strain>
    </source>
</reference>
<comment type="caution">
    <text evidence="1">The sequence shown here is derived from an EMBL/GenBank/DDBJ whole genome shotgun (WGS) entry which is preliminary data.</text>
</comment>
<organism evidence="1 2">
    <name type="scientific">Methylacidiphilum caldifontis</name>
    <dbReference type="NCBI Taxonomy" id="2795386"/>
    <lineage>
        <taxon>Bacteria</taxon>
        <taxon>Pseudomonadati</taxon>
        <taxon>Verrucomicrobiota</taxon>
        <taxon>Methylacidiphilae</taxon>
        <taxon>Methylacidiphilales</taxon>
        <taxon>Methylacidiphilaceae</taxon>
        <taxon>Methylacidiphilum (ex Ratnadevi et al. 2023)</taxon>
    </lineage>
</organism>
<keyword evidence="2" id="KW-1185">Reference proteome</keyword>
<name>A0A4Y8PD30_9BACT</name>
<gene>
    <name evidence="1" type="ORF">A7Q10_07865</name>
</gene>
<evidence type="ECO:0000313" key="1">
    <source>
        <dbReference type="EMBL" id="TFE68738.1"/>
    </source>
</evidence>
<dbReference type="OrthoDB" id="187443at2"/>
<protein>
    <submittedName>
        <fullName evidence="1">Uncharacterized protein</fullName>
    </submittedName>
</protein>
<dbReference type="AlphaFoldDB" id="A0A4Y8PD30"/>